<dbReference type="RefSeq" id="WP_203780558.1">
    <property type="nucleotide sequence ID" value="NZ_BOMV01000012.1"/>
</dbReference>
<evidence type="ECO:0000313" key="3">
    <source>
        <dbReference type="EMBL" id="GIE94235.1"/>
    </source>
</evidence>
<feature type="chain" id="PRO_5037760861" evidence="2">
    <location>
        <begin position="28"/>
        <end position="158"/>
    </location>
</feature>
<evidence type="ECO:0000313" key="4">
    <source>
        <dbReference type="Proteomes" id="UP000636960"/>
    </source>
</evidence>
<dbReference type="AlphaFoldDB" id="A0A919MW28"/>
<dbReference type="Proteomes" id="UP000636960">
    <property type="component" value="Unassembled WGS sequence"/>
</dbReference>
<gene>
    <name evidence="3" type="ORF">Ari01nite_17000</name>
</gene>
<feature type="compositionally biased region" description="Low complexity" evidence="1">
    <location>
        <begin position="28"/>
        <end position="52"/>
    </location>
</feature>
<comment type="caution">
    <text evidence="3">The sequence shown here is derived from an EMBL/GenBank/DDBJ whole genome shotgun (WGS) entry which is preliminary data.</text>
</comment>
<feature type="region of interest" description="Disordered" evidence="1">
    <location>
        <begin position="26"/>
        <end position="55"/>
    </location>
</feature>
<organism evidence="3 4">
    <name type="scientific">Paractinoplanes rishiriensis</name>
    <dbReference type="NCBI Taxonomy" id="1050105"/>
    <lineage>
        <taxon>Bacteria</taxon>
        <taxon>Bacillati</taxon>
        <taxon>Actinomycetota</taxon>
        <taxon>Actinomycetes</taxon>
        <taxon>Micromonosporales</taxon>
        <taxon>Micromonosporaceae</taxon>
        <taxon>Paractinoplanes</taxon>
    </lineage>
</organism>
<proteinExistence type="predicted"/>
<accession>A0A919MW28</accession>
<sequence>MPNRLISTLSFALLAAVALTACQPADEAPGAAPATAGSAPAATTPSSAAPAGPGTGETCKNVTMILIDGSVEIADNAVKSIDERWSTKKIADELRNSFGDMAGKVSAEAGKVTDPELKAVVDKTAAELAKGAEAANPNGFLDKEFQTVSKDLDKACGA</sequence>
<name>A0A919MW28_9ACTN</name>
<reference evidence="3" key="1">
    <citation type="submission" date="2021-01" db="EMBL/GenBank/DDBJ databases">
        <title>Whole genome shotgun sequence of Actinoplanes rishiriensis NBRC 108556.</title>
        <authorList>
            <person name="Komaki H."/>
            <person name="Tamura T."/>
        </authorList>
    </citation>
    <scope>NUCLEOTIDE SEQUENCE</scope>
    <source>
        <strain evidence="3">NBRC 108556</strain>
    </source>
</reference>
<keyword evidence="2" id="KW-0732">Signal</keyword>
<protein>
    <submittedName>
        <fullName evidence="3">Uncharacterized protein</fullName>
    </submittedName>
</protein>
<keyword evidence="4" id="KW-1185">Reference proteome</keyword>
<dbReference type="EMBL" id="BOMV01000012">
    <property type="protein sequence ID" value="GIE94235.1"/>
    <property type="molecule type" value="Genomic_DNA"/>
</dbReference>
<evidence type="ECO:0000256" key="1">
    <source>
        <dbReference type="SAM" id="MobiDB-lite"/>
    </source>
</evidence>
<dbReference type="PROSITE" id="PS51257">
    <property type="entry name" value="PROKAR_LIPOPROTEIN"/>
    <property type="match status" value="1"/>
</dbReference>
<evidence type="ECO:0000256" key="2">
    <source>
        <dbReference type="SAM" id="SignalP"/>
    </source>
</evidence>
<feature type="signal peptide" evidence="2">
    <location>
        <begin position="1"/>
        <end position="27"/>
    </location>
</feature>